<feature type="coiled-coil region" evidence="1">
    <location>
        <begin position="48"/>
        <end position="97"/>
    </location>
</feature>
<evidence type="ECO:0000313" key="3">
    <source>
        <dbReference type="Proteomes" id="UP001162131"/>
    </source>
</evidence>
<name>A0AAU9IE67_9CILI</name>
<gene>
    <name evidence="2" type="ORF">BSTOLATCC_MIC3947</name>
</gene>
<organism evidence="2 3">
    <name type="scientific">Blepharisma stoltei</name>
    <dbReference type="NCBI Taxonomy" id="1481888"/>
    <lineage>
        <taxon>Eukaryota</taxon>
        <taxon>Sar</taxon>
        <taxon>Alveolata</taxon>
        <taxon>Ciliophora</taxon>
        <taxon>Postciliodesmatophora</taxon>
        <taxon>Heterotrichea</taxon>
        <taxon>Heterotrichida</taxon>
        <taxon>Blepharismidae</taxon>
        <taxon>Blepharisma</taxon>
    </lineage>
</organism>
<proteinExistence type="predicted"/>
<sequence>MENSQAIFTIKKCLIPPIEIDPRLLKSALIEEIDTSGLNLKLNKYLNRKHEIQNMKRLQSQKSQLRDEKLRKNKEEMARIRQENQKRQDEKAQQDQREYQRLCKAQELMSACPNIYDVNAAFFYLEAGNWDVAKAIQCYSESSGDMAPADIARNRARINIRFIMPNGAEFTEVFDASQPMWSMLSKIYEKLTERRNFVVKTSRASPPIKMEDMTRVTFTQFGCEPNTTFIVEYE</sequence>
<dbReference type="AlphaFoldDB" id="A0AAU9IE67"/>
<evidence type="ECO:0000313" key="2">
    <source>
        <dbReference type="EMBL" id="CAG9311661.1"/>
    </source>
</evidence>
<keyword evidence="1" id="KW-0175">Coiled coil</keyword>
<reference evidence="2" key="1">
    <citation type="submission" date="2021-09" db="EMBL/GenBank/DDBJ databases">
        <authorList>
            <consortium name="AG Swart"/>
            <person name="Singh M."/>
            <person name="Singh A."/>
            <person name="Seah K."/>
            <person name="Emmerich C."/>
        </authorList>
    </citation>
    <scope>NUCLEOTIDE SEQUENCE</scope>
    <source>
        <strain evidence="2">ATCC30299</strain>
    </source>
</reference>
<evidence type="ECO:0000256" key="1">
    <source>
        <dbReference type="SAM" id="Coils"/>
    </source>
</evidence>
<comment type="caution">
    <text evidence="2">The sequence shown here is derived from an EMBL/GenBank/DDBJ whole genome shotgun (WGS) entry which is preliminary data.</text>
</comment>
<dbReference type="EMBL" id="CAJZBQ010000004">
    <property type="protein sequence ID" value="CAG9311661.1"/>
    <property type="molecule type" value="Genomic_DNA"/>
</dbReference>
<keyword evidence="3" id="KW-1185">Reference proteome</keyword>
<accession>A0AAU9IE67</accession>
<dbReference type="Proteomes" id="UP001162131">
    <property type="component" value="Unassembled WGS sequence"/>
</dbReference>
<evidence type="ECO:0008006" key="4">
    <source>
        <dbReference type="Google" id="ProtNLM"/>
    </source>
</evidence>
<protein>
    <recommendedName>
        <fullName evidence="4">UBX domain-containing protein</fullName>
    </recommendedName>
</protein>